<organism evidence="1 2">
    <name type="scientific">Pyropia yezoensis</name>
    <name type="common">Susabi-nori</name>
    <name type="synonym">Porphyra yezoensis</name>
    <dbReference type="NCBI Taxonomy" id="2788"/>
    <lineage>
        <taxon>Eukaryota</taxon>
        <taxon>Rhodophyta</taxon>
        <taxon>Bangiophyceae</taxon>
        <taxon>Bangiales</taxon>
        <taxon>Bangiaceae</taxon>
        <taxon>Pyropia</taxon>
    </lineage>
</organism>
<keyword evidence="2" id="KW-1185">Reference proteome</keyword>
<proteinExistence type="predicted"/>
<dbReference type="Proteomes" id="UP000798662">
    <property type="component" value="Chromosome 3"/>
</dbReference>
<protein>
    <submittedName>
        <fullName evidence="1">Uncharacterized protein</fullName>
    </submittedName>
</protein>
<dbReference type="EMBL" id="CM020620">
    <property type="protein sequence ID" value="KAK1870450.1"/>
    <property type="molecule type" value="Genomic_DNA"/>
</dbReference>
<sequence>MFMSSVGRPQRFTSPFLRGVLFHATLSTRTGSPASANRSLWRLMTGTPDGGHAPQRSAAAVMKAAFKSPSSFSTAVKNEQERLVYLAGWMETSLPSLSGRYDYMHRDPLALLLQVLRDAPVKHLFTPAAAGAPKVLVGPSRGGIFEMYEAEVRKVHGDRAFVLPFSLFSDGCTLPNSGAASSHPLRIAAEFLPADLPREWLSAGNFPQVMAQLGRGGSERAKVARRELLQRAMFLTLDNLFKASHDGVRVDLGGDLGMWLAFPRMVCYIKVDVACSATALLAERRGAVATVVDQMTARALSASAPRSVLRDVTAIKPPRATKTRTGLSSGSAEEPLTSAAIASAGPDGSKEGLSEYNWEPYFQRFGDMLPQDAVTSTMLAFGQLMNDWHGYNQPNELAPRAVRVAQVMKQAHDFVIGMVEPLFGRKRSSKLHEVLCHAAEEIELREDFSMADTSPNEQTHKDEKAGYKKTNRHAASVGRQLLREVQSRNILKEERRKLAALKIVEAGPIDDSSHIGYSSDTDSSSSSDASSAEECRATDTTARDAGVRATGGVSVAVELLAKRPGLAALAHVLGVPAYATVSMLTATHFTATYEWQALRFGELMRSAEDYYNAPWLDCVLYRGAAGGEALYGQVRLIISGGASGILGPCAVVQRLRRADPLPDSPFAAAGYQRLQWAFDDDAAEWPSLEAVPVDNVLRVVHVVPDVELFALLGEPVLPVVQAGTVRAGIRDAFFLDNKLFKSTTPAQQRAQRLRLAQENEHKAACAA</sequence>
<reference evidence="1" key="1">
    <citation type="submission" date="2019-11" db="EMBL/GenBank/DDBJ databases">
        <title>Nori genome reveals adaptations in red seaweeds to the harsh intertidal environment.</title>
        <authorList>
            <person name="Wang D."/>
            <person name="Mao Y."/>
        </authorList>
    </citation>
    <scope>NUCLEOTIDE SEQUENCE</scope>
    <source>
        <tissue evidence="1">Gametophyte</tissue>
    </source>
</reference>
<evidence type="ECO:0000313" key="1">
    <source>
        <dbReference type="EMBL" id="KAK1870450.1"/>
    </source>
</evidence>
<accession>A0ACC3CJM3</accession>
<gene>
    <name evidence="1" type="ORF">I4F81_012909</name>
</gene>
<name>A0ACC3CJM3_PYRYE</name>
<comment type="caution">
    <text evidence="1">The sequence shown here is derived from an EMBL/GenBank/DDBJ whole genome shotgun (WGS) entry which is preliminary data.</text>
</comment>
<evidence type="ECO:0000313" key="2">
    <source>
        <dbReference type="Proteomes" id="UP000798662"/>
    </source>
</evidence>